<dbReference type="PATRIC" id="fig|476272.21.peg.2753"/>
<evidence type="ECO:0000313" key="1">
    <source>
        <dbReference type="EMBL" id="EEG49590.1"/>
    </source>
</evidence>
<name>C0CKN3_BLAHS</name>
<protein>
    <submittedName>
        <fullName evidence="1">Uncharacterized protein</fullName>
    </submittedName>
</protein>
<sequence>MGKTEKILMARAFPKDILPAERPFLFILNRKEVLFCQSR</sequence>
<dbReference type="Proteomes" id="UP000003100">
    <property type="component" value="Unassembled WGS sequence"/>
</dbReference>
<organism evidence="1 2">
    <name type="scientific">Blautia hydrogenotrophica (strain DSM 10507 / JCM 14656 / S5a33)</name>
    <name type="common">Ruminococcus hydrogenotrophicus</name>
    <dbReference type="NCBI Taxonomy" id="476272"/>
    <lineage>
        <taxon>Bacteria</taxon>
        <taxon>Bacillati</taxon>
        <taxon>Bacillota</taxon>
        <taxon>Clostridia</taxon>
        <taxon>Lachnospirales</taxon>
        <taxon>Lachnospiraceae</taxon>
        <taxon>Blautia</taxon>
    </lineage>
</organism>
<proteinExistence type="predicted"/>
<comment type="caution">
    <text evidence="1">The sequence shown here is derived from an EMBL/GenBank/DDBJ whole genome shotgun (WGS) entry which is preliminary data.</text>
</comment>
<dbReference type="AlphaFoldDB" id="C0CKN3"/>
<reference evidence="1 2" key="1">
    <citation type="submission" date="2009-01" db="EMBL/GenBank/DDBJ databases">
        <authorList>
            <person name="Fulton L."/>
            <person name="Clifton S."/>
            <person name="Fulton B."/>
            <person name="Xu J."/>
            <person name="Minx P."/>
            <person name="Pepin K.H."/>
            <person name="Johnson M."/>
            <person name="Bhonagiri V."/>
            <person name="Nash W.E."/>
            <person name="Mardis E.R."/>
            <person name="Wilson R.K."/>
        </authorList>
    </citation>
    <scope>NUCLEOTIDE SEQUENCE [LARGE SCALE GENOMIC DNA]</scope>
    <source>
        <strain evidence="2">DSM 10507 / JCM 14656 / S5a33</strain>
    </source>
</reference>
<reference evidence="1 2" key="2">
    <citation type="submission" date="2009-02" db="EMBL/GenBank/DDBJ databases">
        <title>Draft genome sequence of Blautia hydrogenotrophica DSM 10507 (Ruminococcus hydrogenotrophicus DSM 10507).</title>
        <authorList>
            <person name="Sudarsanam P."/>
            <person name="Ley R."/>
            <person name="Guruge J."/>
            <person name="Turnbaugh P.J."/>
            <person name="Mahowald M."/>
            <person name="Liep D."/>
            <person name="Gordon J."/>
        </authorList>
    </citation>
    <scope>NUCLEOTIDE SEQUENCE [LARGE SCALE GENOMIC DNA]</scope>
    <source>
        <strain evidence="2">DSM 10507 / JCM 14656 / S5a33</strain>
    </source>
</reference>
<accession>C0CKN3</accession>
<dbReference type="HOGENOM" id="CLU_3305562_0_0_9"/>
<keyword evidence="2" id="KW-1185">Reference proteome</keyword>
<dbReference type="EMBL" id="ACBZ01000071">
    <property type="protein sequence ID" value="EEG49590.1"/>
    <property type="molecule type" value="Genomic_DNA"/>
</dbReference>
<evidence type="ECO:0000313" key="2">
    <source>
        <dbReference type="Proteomes" id="UP000003100"/>
    </source>
</evidence>
<gene>
    <name evidence="1" type="ORF">RUMHYD_01403</name>
</gene>